<evidence type="ECO:0000313" key="2">
    <source>
        <dbReference type="EMBL" id="SET19214.1"/>
    </source>
</evidence>
<evidence type="ECO:0000313" key="3">
    <source>
        <dbReference type="Proteomes" id="UP000199800"/>
    </source>
</evidence>
<protein>
    <recommendedName>
        <fullName evidence="4">Lipocalin-like domain-containing protein</fullName>
    </recommendedName>
</protein>
<feature type="chain" id="PRO_5011686517" description="Lipocalin-like domain-containing protein" evidence="1">
    <location>
        <begin position="20"/>
        <end position="208"/>
    </location>
</feature>
<keyword evidence="3" id="KW-1185">Reference proteome</keyword>
<reference evidence="2 3" key="1">
    <citation type="submission" date="2016-10" db="EMBL/GenBank/DDBJ databases">
        <authorList>
            <person name="de Groot N.N."/>
        </authorList>
    </citation>
    <scope>NUCLEOTIDE SEQUENCE [LARGE SCALE GENOMIC DNA]</scope>
    <source>
        <strain evidence="2 3">DSM 1801</strain>
    </source>
</reference>
<proteinExistence type="predicted"/>
<evidence type="ECO:0008006" key="4">
    <source>
        <dbReference type="Google" id="ProtNLM"/>
    </source>
</evidence>
<feature type="signal peptide" evidence="1">
    <location>
        <begin position="1"/>
        <end position="19"/>
    </location>
</feature>
<name>A0A1I0CIG1_9FIRM</name>
<dbReference type="Proteomes" id="UP000199800">
    <property type="component" value="Unassembled WGS sequence"/>
</dbReference>
<keyword evidence="1" id="KW-0732">Signal</keyword>
<dbReference type="EMBL" id="FOHN01000010">
    <property type="protein sequence ID" value="SET19214.1"/>
    <property type="molecule type" value="Genomic_DNA"/>
</dbReference>
<dbReference type="AlphaFoldDB" id="A0A1I0CIG1"/>
<organism evidence="2 3">
    <name type="scientific">[Clostridium] polysaccharolyticum</name>
    <dbReference type="NCBI Taxonomy" id="29364"/>
    <lineage>
        <taxon>Bacteria</taxon>
        <taxon>Bacillati</taxon>
        <taxon>Bacillota</taxon>
        <taxon>Clostridia</taxon>
        <taxon>Lachnospirales</taxon>
        <taxon>Lachnospiraceae</taxon>
    </lineage>
</organism>
<evidence type="ECO:0000256" key="1">
    <source>
        <dbReference type="SAM" id="SignalP"/>
    </source>
</evidence>
<sequence>MKKKLFAFCLTATMLLATACSGKDMQTAGKETFLSSTYIAAEANEAGIEKWSFTKDGQLTMINEYGYTKEQREDSMLVSLAKPEEKKGMPSFSCTIKNLDGKYVFTQVQNGMEIQPSASQFELESGDDGLSSTDPFEGTFKNESMGVNYKFLADGTMDLETVAAYSITDGRIIISTSSVSGEYGIKISKNQKEMTVTVEGEKVILKKS</sequence>
<accession>A0A1I0CIG1</accession>
<gene>
    <name evidence="2" type="ORF">SAMN04487772_11021</name>
</gene>
<dbReference type="PROSITE" id="PS51257">
    <property type="entry name" value="PROKAR_LIPOPROTEIN"/>
    <property type="match status" value="1"/>
</dbReference>
<dbReference type="RefSeq" id="WP_092477753.1">
    <property type="nucleotide sequence ID" value="NZ_FOHN01000010.1"/>
</dbReference>